<reference evidence="1 2" key="1">
    <citation type="submission" date="2019-07" db="EMBL/GenBank/DDBJ databases">
        <title>Whole genome shotgun sequence of Brevifollis gellanilyticus NBRC 108608.</title>
        <authorList>
            <person name="Hosoyama A."/>
            <person name="Uohara A."/>
            <person name="Ohji S."/>
            <person name="Ichikawa N."/>
        </authorList>
    </citation>
    <scope>NUCLEOTIDE SEQUENCE [LARGE SCALE GENOMIC DNA]</scope>
    <source>
        <strain evidence="1 2">NBRC 108608</strain>
    </source>
</reference>
<dbReference type="Proteomes" id="UP000321577">
    <property type="component" value="Unassembled WGS sequence"/>
</dbReference>
<protein>
    <submittedName>
        <fullName evidence="1">Uncharacterized protein</fullName>
    </submittedName>
</protein>
<keyword evidence="2" id="KW-1185">Reference proteome</keyword>
<evidence type="ECO:0000313" key="2">
    <source>
        <dbReference type="Proteomes" id="UP000321577"/>
    </source>
</evidence>
<dbReference type="EMBL" id="BKAG01000075">
    <property type="protein sequence ID" value="GEP46173.1"/>
    <property type="molecule type" value="Genomic_DNA"/>
</dbReference>
<comment type="caution">
    <text evidence="1">The sequence shown here is derived from an EMBL/GenBank/DDBJ whole genome shotgun (WGS) entry which is preliminary data.</text>
</comment>
<gene>
    <name evidence="1" type="ORF">BGE01nite_54640</name>
</gene>
<dbReference type="AlphaFoldDB" id="A0A512MHF8"/>
<dbReference type="RefSeq" id="WP_146855799.1">
    <property type="nucleotide sequence ID" value="NZ_BKAG01000075.1"/>
</dbReference>
<name>A0A512MHF8_9BACT</name>
<sequence length="322" mass="35072">MRLRLAATDRDPFWIIGDPALSARGEMSLALNERIQVTRNQQSVTGAEWDTQVHMDRKNQRVQLSANVRREFASEWERMDFMARLARLEPDEQLHRWAGDVWLRLDGADGATFSEWLLEDAVVAVAGTELDGAIGLRMAYTVSCGGFSGVSHLGTSMQFLLQGSTPAALGMMMSISELDALMAAATTPATDFFMIFVTVEYAFGAFTSYGNALVPPGVTPGFGEYALPLSSCGAAVAADLEDTFGIFSAMDFTVTDDVFSIVGTPASAFAYITVEIKHYYTDGYGSHHELIYSKPGEILQDPFRLTGTHAGTDDQLTGLIET</sequence>
<proteinExistence type="predicted"/>
<accession>A0A512MHF8</accession>
<evidence type="ECO:0000313" key="1">
    <source>
        <dbReference type="EMBL" id="GEP46173.1"/>
    </source>
</evidence>
<organism evidence="1 2">
    <name type="scientific">Brevifollis gellanilyticus</name>
    <dbReference type="NCBI Taxonomy" id="748831"/>
    <lineage>
        <taxon>Bacteria</taxon>
        <taxon>Pseudomonadati</taxon>
        <taxon>Verrucomicrobiota</taxon>
        <taxon>Verrucomicrobiia</taxon>
        <taxon>Verrucomicrobiales</taxon>
        <taxon>Verrucomicrobiaceae</taxon>
    </lineage>
</organism>